<protein>
    <submittedName>
        <fullName evidence="3">Uncharacterized protein</fullName>
    </submittedName>
</protein>
<feature type="region of interest" description="Disordered" evidence="1">
    <location>
        <begin position="102"/>
        <end position="131"/>
    </location>
</feature>
<gene>
    <name evidence="3" type="ORF">B1R32_10290</name>
</gene>
<comment type="caution">
    <text evidence="3">The sequence shown here is derived from an EMBL/GenBank/DDBJ whole genome shotgun (WGS) entry which is preliminary data.</text>
</comment>
<proteinExistence type="predicted"/>
<organism evidence="3 4">
    <name type="scientific">Abditibacterium utsteinense</name>
    <dbReference type="NCBI Taxonomy" id="1960156"/>
    <lineage>
        <taxon>Bacteria</taxon>
        <taxon>Pseudomonadati</taxon>
        <taxon>Abditibacteriota</taxon>
        <taxon>Abditibacteriia</taxon>
        <taxon>Abditibacteriales</taxon>
        <taxon>Abditibacteriaceae</taxon>
        <taxon>Abditibacterium</taxon>
    </lineage>
</organism>
<feature type="signal peptide" evidence="2">
    <location>
        <begin position="1"/>
        <end position="25"/>
    </location>
</feature>
<dbReference type="InParanoid" id="A0A2S8SWB4"/>
<evidence type="ECO:0000256" key="2">
    <source>
        <dbReference type="SAM" id="SignalP"/>
    </source>
</evidence>
<keyword evidence="4" id="KW-1185">Reference proteome</keyword>
<evidence type="ECO:0000256" key="1">
    <source>
        <dbReference type="SAM" id="MobiDB-lite"/>
    </source>
</evidence>
<feature type="chain" id="PRO_5015784897" evidence="2">
    <location>
        <begin position="26"/>
        <end position="238"/>
    </location>
</feature>
<feature type="compositionally biased region" description="Polar residues" evidence="1">
    <location>
        <begin position="110"/>
        <end position="119"/>
    </location>
</feature>
<evidence type="ECO:0000313" key="3">
    <source>
        <dbReference type="EMBL" id="PQV65083.1"/>
    </source>
</evidence>
<name>A0A2S8SWB4_9BACT</name>
<dbReference type="Proteomes" id="UP000237684">
    <property type="component" value="Unassembled WGS sequence"/>
</dbReference>
<dbReference type="RefSeq" id="WP_105482392.1">
    <property type="nucleotide sequence ID" value="NZ_NIGF01000002.1"/>
</dbReference>
<reference evidence="3 4" key="1">
    <citation type="journal article" date="2018" name="Syst. Appl. Microbiol.">
        <title>Abditibacterium utsteinense sp. nov., the first cultivated member of candidate phylum FBP, isolated from ice-free Antarctic soil samples.</title>
        <authorList>
            <person name="Tahon G."/>
            <person name="Tytgat B."/>
            <person name="Lebbe L."/>
            <person name="Carlier A."/>
            <person name="Willems A."/>
        </authorList>
    </citation>
    <scope>NUCLEOTIDE SEQUENCE [LARGE SCALE GENOMIC DNA]</scope>
    <source>
        <strain evidence="3 4">LMG 29911</strain>
    </source>
</reference>
<keyword evidence="2" id="KW-0732">Signal</keyword>
<accession>A0A2S8SWB4</accession>
<dbReference type="AlphaFoldDB" id="A0A2S8SWB4"/>
<sequence>MKIALPLLAFSTIVAVSGFGTPAHAGPSGPSARMAARLKKYPTSRWLAHYLPDDRYKIAGGVWKYVSTDLDTYYHRPESALMMNQPAGRVIGFSSAAEAEEAGYRPGPSVPQQSQSLESNGAIGASRSNSNPELRRVLSALRELQTISNQMQNDKSRNLPLAKQRLQRVIMLIDALPVKPREARAMNSLKSGLRGLVTAIDLKTQGNDAAARQQLALALTVLQGASRQSQQLGSSRRR</sequence>
<evidence type="ECO:0000313" key="4">
    <source>
        <dbReference type="Proteomes" id="UP000237684"/>
    </source>
</evidence>
<dbReference type="EMBL" id="NIGF01000002">
    <property type="protein sequence ID" value="PQV65083.1"/>
    <property type="molecule type" value="Genomic_DNA"/>
</dbReference>